<evidence type="ECO:0000256" key="2">
    <source>
        <dbReference type="ARBA" id="ARBA00008485"/>
    </source>
</evidence>
<dbReference type="GO" id="GO:0005737">
    <property type="term" value="C:cytoplasm"/>
    <property type="evidence" value="ECO:0007669"/>
    <property type="project" value="TreeGrafter"/>
</dbReference>
<dbReference type="OrthoDB" id="7857910at2759"/>
<protein>
    <submittedName>
        <fullName evidence="6">Uncharacterized protein isoform X2</fullName>
    </submittedName>
</protein>
<dbReference type="Proteomes" id="UP001652661">
    <property type="component" value="Chromosome 2L"/>
</dbReference>
<proteinExistence type="inferred from homology"/>
<dbReference type="AlphaFoldDB" id="A0A6P4J935"/>
<accession>A0A6P4J935</accession>
<reference evidence="5" key="1">
    <citation type="submission" date="2025-05" db="UniProtKB">
        <authorList>
            <consortium name="RefSeq"/>
        </authorList>
    </citation>
    <scope>NUCLEOTIDE SEQUENCE [LARGE SCALE GENOMIC DNA]</scope>
    <source>
        <strain evidence="5">14028-0561.14</strain>
    </source>
</reference>
<dbReference type="Pfam" id="PF09806">
    <property type="entry name" value="CDK2AP"/>
    <property type="match status" value="1"/>
</dbReference>
<keyword evidence="3" id="KW-0597">Phosphoprotein</keyword>
<sequence length="214" mass="23694">MDYVDIESFRSKYSDLTVTAVPSCSKQNDEQLQQTTIEQEAKISDKSQEPRVEITRIPGGNASTNLPVNQMMTTRHRTQQSAAALAYASEYKEVLAKLEYTKYMQAQLQRMILANGTNTGGGAAFNGCLFGILPTALVDENANIEDKYSDLLTVLAEIQPHLAPTTMGVRSRKDCLLRDIAKARVIVRECLLLLESDQKPQTEENQSQGSSTSE</sequence>
<dbReference type="Gene3D" id="6.10.140.1300">
    <property type="match status" value="1"/>
</dbReference>
<evidence type="ECO:0000256" key="4">
    <source>
        <dbReference type="ARBA" id="ARBA00023242"/>
    </source>
</evidence>
<dbReference type="GO" id="GO:0005634">
    <property type="term" value="C:nucleus"/>
    <property type="evidence" value="ECO:0007669"/>
    <property type="project" value="UniProtKB-SubCell"/>
</dbReference>
<evidence type="ECO:0000313" key="5">
    <source>
        <dbReference type="Proteomes" id="UP001652661"/>
    </source>
</evidence>
<evidence type="ECO:0000256" key="3">
    <source>
        <dbReference type="ARBA" id="ARBA00022553"/>
    </source>
</evidence>
<evidence type="ECO:0000313" key="6">
    <source>
        <dbReference type="RefSeq" id="XP_017037390.1"/>
    </source>
</evidence>
<dbReference type="PANTHER" id="PTHR22607:SF3">
    <property type="entry name" value="CDK2-ASSOCIATED PROTEIN 1, ISOFORM B"/>
    <property type="match status" value="1"/>
</dbReference>
<organism evidence="5 6">
    <name type="scientific">Drosophila kikkawai</name>
    <name type="common">Fruit fly</name>
    <dbReference type="NCBI Taxonomy" id="30033"/>
    <lineage>
        <taxon>Eukaryota</taxon>
        <taxon>Metazoa</taxon>
        <taxon>Ecdysozoa</taxon>
        <taxon>Arthropoda</taxon>
        <taxon>Hexapoda</taxon>
        <taxon>Insecta</taxon>
        <taxon>Pterygota</taxon>
        <taxon>Neoptera</taxon>
        <taxon>Endopterygota</taxon>
        <taxon>Diptera</taxon>
        <taxon>Brachycera</taxon>
        <taxon>Muscomorpha</taxon>
        <taxon>Ephydroidea</taxon>
        <taxon>Drosophilidae</taxon>
        <taxon>Drosophila</taxon>
        <taxon>Sophophora</taxon>
    </lineage>
</organism>
<dbReference type="GeneID" id="108085344"/>
<dbReference type="InterPro" id="IPR017266">
    <property type="entry name" value="DOC_1/2"/>
</dbReference>
<gene>
    <name evidence="6" type="primary">LOC108085344</name>
</gene>
<comment type="subcellular location">
    <subcellularLocation>
        <location evidence="1">Nucleus</location>
    </subcellularLocation>
</comment>
<dbReference type="PANTHER" id="PTHR22607">
    <property type="entry name" value="DELETED IN ORAL CANCER 1/CDK2-ASSOCIATED PROTEIN 1"/>
    <property type="match status" value="1"/>
</dbReference>
<reference evidence="6" key="2">
    <citation type="submission" date="2025-08" db="UniProtKB">
        <authorList>
            <consortium name="RefSeq"/>
        </authorList>
    </citation>
    <scope>IDENTIFICATION</scope>
    <source>
        <strain evidence="6">14028-0561.14</strain>
        <tissue evidence="6">Whole fly</tissue>
    </source>
</reference>
<keyword evidence="5" id="KW-1185">Reference proteome</keyword>
<comment type="similarity">
    <text evidence="2">Belongs to the CDK2AP family.</text>
</comment>
<name>A0A6P4J935_DROKI</name>
<evidence type="ECO:0000256" key="1">
    <source>
        <dbReference type="ARBA" id="ARBA00004123"/>
    </source>
</evidence>
<dbReference type="RefSeq" id="XP_017037390.1">
    <property type="nucleotide sequence ID" value="XM_017181901.3"/>
</dbReference>
<keyword evidence="4" id="KW-0539">Nucleus</keyword>